<accession>A0A6N9YPX8</accession>
<gene>
    <name evidence="2" type="ORF">G1H11_17305</name>
</gene>
<sequence length="281" mass="31000">MPTVDLTAGTIHYLDTGGDGPVAVLLHGVNMDATLWRHVVAHLGANVRCICPTLPLGSHQEPMDRTELVTHRGVSAMVGELLEALDLEDVALVLNDWGGAQFLMADGPSHRIAGAALVACEAFENFPPGRPGKAVAASARVPGLLWVSMQLQRFGWFRSAPGGWGWMSKTRVPDEVMDSWFEPAQRDPRVRRDLKTFALSTPSRQELQDLVSRLASFDRPVLVAWATEDRLMPREHGRQLAELFPRARLVEIEGSYTLVPEDQPERLAAELLRFITEDVAA</sequence>
<feature type="domain" description="AB hydrolase-1" evidence="1">
    <location>
        <begin position="24"/>
        <end position="269"/>
    </location>
</feature>
<keyword evidence="2" id="KW-0378">Hydrolase</keyword>
<comment type="caution">
    <text evidence="2">The sequence shown here is derived from an EMBL/GenBank/DDBJ whole genome shotgun (WGS) entry which is preliminary data.</text>
</comment>
<evidence type="ECO:0000259" key="1">
    <source>
        <dbReference type="Pfam" id="PF12697"/>
    </source>
</evidence>
<dbReference type="InterPro" id="IPR000073">
    <property type="entry name" value="AB_hydrolase_1"/>
</dbReference>
<dbReference type="InterPro" id="IPR029058">
    <property type="entry name" value="AB_hydrolase_fold"/>
</dbReference>
<keyword evidence="3" id="KW-1185">Reference proteome</keyword>
<dbReference type="InterPro" id="IPR050266">
    <property type="entry name" value="AB_hydrolase_sf"/>
</dbReference>
<dbReference type="PANTHER" id="PTHR43798">
    <property type="entry name" value="MONOACYLGLYCEROL LIPASE"/>
    <property type="match status" value="1"/>
</dbReference>
<dbReference type="Pfam" id="PF12697">
    <property type="entry name" value="Abhydrolase_6"/>
    <property type="match status" value="1"/>
</dbReference>
<evidence type="ECO:0000313" key="3">
    <source>
        <dbReference type="Proteomes" id="UP000469185"/>
    </source>
</evidence>
<proteinExistence type="predicted"/>
<evidence type="ECO:0000313" key="2">
    <source>
        <dbReference type="EMBL" id="NED97063.1"/>
    </source>
</evidence>
<dbReference type="SUPFAM" id="SSF53474">
    <property type="entry name" value="alpha/beta-Hydrolases"/>
    <property type="match status" value="1"/>
</dbReference>
<dbReference type="Gene3D" id="3.40.50.1820">
    <property type="entry name" value="alpha/beta hydrolase"/>
    <property type="match status" value="1"/>
</dbReference>
<dbReference type="EMBL" id="JAAGOB010000009">
    <property type="protein sequence ID" value="NED97063.1"/>
    <property type="molecule type" value="Genomic_DNA"/>
</dbReference>
<dbReference type="GO" id="GO:0016787">
    <property type="term" value="F:hydrolase activity"/>
    <property type="evidence" value="ECO:0007669"/>
    <property type="project" value="UniProtKB-KW"/>
</dbReference>
<organism evidence="2 3">
    <name type="scientific">Phytoactinopolyspora alkaliphila</name>
    <dbReference type="NCBI Taxonomy" id="1783498"/>
    <lineage>
        <taxon>Bacteria</taxon>
        <taxon>Bacillati</taxon>
        <taxon>Actinomycetota</taxon>
        <taxon>Actinomycetes</taxon>
        <taxon>Jiangellales</taxon>
        <taxon>Jiangellaceae</taxon>
        <taxon>Phytoactinopolyspora</taxon>
    </lineage>
</organism>
<name>A0A6N9YPX8_9ACTN</name>
<reference evidence="2 3" key="1">
    <citation type="submission" date="2020-02" db="EMBL/GenBank/DDBJ databases">
        <authorList>
            <person name="Li X.-J."/>
            <person name="Feng X.-M."/>
        </authorList>
    </citation>
    <scope>NUCLEOTIDE SEQUENCE [LARGE SCALE GENOMIC DNA]</scope>
    <source>
        <strain evidence="2 3">CGMCC 4.7225</strain>
    </source>
</reference>
<dbReference type="AlphaFoldDB" id="A0A6N9YPX8"/>
<dbReference type="Proteomes" id="UP000469185">
    <property type="component" value="Unassembled WGS sequence"/>
</dbReference>
<protein>
    <submittedName>
        <fullName evidence="2">Alpha/beta hydrolase</fullName>
    </submittedName>
</protein>